<dbReference type="KEGG" id="hro:HELRODRAFT_168055"/>
<evidence type="ECO:0000313" key="3">
    <source>
        <dbReference type="EnsemblMetazoa" id="HelroP168055"/>
    </source>
</evidence>
<dbReference type="HOGENOM" id="CLU_507430_0_0_1"/>
<dbReference type="GeneID" id="20202193"/>
<organism evidence="3 4">
    <name type="scientific">Helobdella robusta</name>
    <name type="common">Californian leech</name>
    <dbReference type="NCBI Taxonomy" id="6412"/>
    <lineage>
        <taxon>Eukaryota</taxon>
        <taxon>Metazoa</taxon>
        <taxon>Spiralia</taxon>
        <taxon>Lophotrochozoa</taxon>
        <taxon>Annelida</taxon>
        <taxon>Clitellata</taxon>
        <taxon>Hirudinea</taxon>
        <taxon>Rhynchobdellida</taxon>
        <taxon>Glossiphoniidae</taxon>
        <taxon>Helobdella</taxon>
    </lineage>
</organism>
<reference evidence="4" key="1">
    <citation type="submission" date="2012-12" db="EMBL/GenBank/DDBJ databases">
        <authorList>
            <person name="Hellsten U."/>
            <person name="Grimwood J."/>
            <person name="Chapman J.A."/>
            <person name="Shapiro H."/>
            <person name="Aerts A."/>
            <person name="Otillar R.P."/>
            <person name="Terry A.Y."/>
            <person name="Boore J.L."/>
            <person name="Simakov O."/>
            <person name="Marletaz F."/>
            <person name="Cho S.-J."/>
            <person name="Edsinger-Gonzales E."/>
            <person name="Havlak P."/>
            <person name="Kuo D.-H."/>
            <person name="Larsson T."/>
            <person name="Lv J."/>
            <person name="Arendt D."/>
            <person name="Savage R."/>
            <person name="Osoegawa K."/>
            <person name="de Jong P."/>
            <person name="Lindberg D.R."/>
            <person name="Seaver E.C."/>
            <person name="Weisblat D.A."/>
            <person name="Putnam N.H."/>
            <person name="Grigoriev I.V."/>
            <person name="Rokhsar D.S."/>
        </authorList>
    </citation>
    <scope>NUCLEOTIDE SEQUENCE</scope>
</reference>
<evidence type="ECO:0000313" key="4">
    <source>
        <dbReference type="Proteomes" id="UP000015101"/>
    </source>
</evidence>
<sequence length="537" mass="60401">MQKERMENLTTTRKIAGKRDRSQQRITFLKSLCYLLNITPVQLLESVKDRICGDRPYFDFSQVIFCAGLFYIVSLNKANLVLQQSELLSWIRHQFIRIRHQKILVSNYEIKVEFAEEYCTSDHFSARCGSMTEIVMIERAQYGRMSAGRCITAEYAQALGCFSEVTAYLDEFCSGRNNCSILVASIDSIAQPSSYVTDCHNKSETHLSSTIGYLVLAHNINNNNIHNNNINNKNDIISDDNNNPNDIPTTFSAGTFIEVSGKHTNDGITGKNYMLSAAISECPWVVEVDPAEMKNLINGIMQIMKASVMKKLSLAHGFSRADQKVVSLILNSYWLAVKIGTISKFWTFPSRQSCLDPPLHGIIFARERLNITWQTSLASSPAYSFNDDDSFSADDSSEDDDDNDENDADDDIEDDVDGKELNARHALSNTTKNVEIHSDSFSQPPQATANAPQDLFNYSQQSTACPIVIMFIEMDKVELKHTVCKHSRNLKRSLKPLVLRYEVVVLDNFDGGPKIGKCLINFYGVGGKIFTGDQDLW</sequence>
<dbReference type="EMBL" id="AMQM01002890">
    <property type="status" value="NOT_ANNOTATED_CDS"/>
    <property type="molecule type" value="Genomic_DNA"/>
</dbReference>
<feature type="region of interest" description="Disordered" evidence="1">
    <location>
        <begin position="384"/>
        <end position="418"/>
    </location>
</feature>
<dbReference type="InParanoid" id="T1F043"/>
<reference evidence="2 4" key="2">
    <citation type="journal article" date="2013" name="Nature">
        <title>Insights into bilaterian evolution from three spiralian genomes.</title>
        <authorList>
            <person name="Simakov O."/>
            <person name="Marletaz F."/>
            <person name="Cho S.J."/>
            <person name="Edsinger-Gonzales E."/>
            <person name="Havlak P."/>
            <person name="Hellsten U."/>
            <person name="Kuo D.H."/>
            <person name="Larsson T."/>
            <person name="Lv J."/>
            <person name="Arendt D."/>
            <person name="Savage R."/>
            <person name="Osoegawa K."/>
            <person name="de Jong P."/>
            <person name="Grimwood J."/>
            <person name="Chapman J.A."/>
            <person name="Shapiro H."/>
            <person name="Aerts A."/>
            <person name="Otillar R.P."/>
            <person name="Terry A.Y."/>
            <person name="Boore J.L."/>
            <person name="Grigoriev I.V."/>
            <person name="Lindberg D.R."/>
            <person name="Seaver E.C."/>
            <person name="Weisblat D.A."/>
            <person name="Putnam N.H."/>
            <person name="Rokhsar D.S."/>
        </authorList>
    </citation>
    <scope>NUCLEOTIDE SEQUENCE</scope>
</reference>
<gene>
    <name evidence="3" type="primary">20202193</name>
    <name evidence="2" type="ORF">HELRODRAFT_168055</name>
</gene>
<dbReference type="EnsemblMetazoa" id="HelroT168055">
    <property type="protein sequence ID" value="HelroP168055"/>
    <property type="gene ID" value="HelroG168055"/>
</dbReference>
<dbReference type="Proteomes" id="UP000015101">
    <property type="component" value="Unassembled WGS sequence"/>
</dbReference>
<evidence type="ECO:0000313" key="2">
    <source>
        <dbReference type="EMBL" id="ESO10183.1"/>
    </source>
</evidence>
<dbReference type="EMBL" id="KB095905">
    <property type="protein sequence ID" value="ESO10183.1"/>
    <property type="molecule type" value="Genomic_DNA"/>
</dbReference>
<dbReference type="InterPro" id="IPR043159">
    <property type="entry name" value="Lectin_gal-bd_sf"/>
</dbReference>
<evidence type="ECO:0000256" key="1">
    <source>
        <dbReference type="SAM" id="MobiDB-lite"/>
    </source>
</evidence>
<keyword evidence="4" id="KW-1185">Reference proteome</keyword>
<proteinExistence type="predicted"/>
<feature type="compositionally biased region" description="Acidic residues" evidence="1">
    <location>
        <begin position="386"/>
        <end position="417"/>
    </location>
</feature>
<dbReference type="AlphaFoldDB" id="T1F043"/>
<dbReference type="CDD" id="cd22823">
    <property type="entry name" value="Gal_Rha_Lectin"/>
    <property type="match status" value="1"/>
</dbReference>
<name>T1F043_HELRO</name>
<evidence type="ECO:0008006" key="5">
    <source>
        <dbReference type="Google" id="ProtNLM"/>
    </source>
</evidence>
<dbReference type="Gene3D" id="2.60.120.740">
    <property type="match status" value="1"/>
</dbReference>
<dbReference type="EMBL" id="AMQM01002891">
    <property type="status" value="NOT_ANNOTATED_CDS"/>
    <property type="molecule type" value="Genomic_DNA"/>
</dbReference>
<accession>T1F043</accession>
<dbReference type="CTD" id="20202193"/>
<reference evidence="3" key="3">
    <citation type="submission" date="2015-06" db="UniProtKB">
        <authorList>
            <consortium name="EnsemblMetazoa"/>
        </authorList>
    </citation>
    <scope>IDENTIFICATION</scope>
</reference>
<dbReference type="PANTHER" id="PTHR46780">
    <property type="entry name" value="PROTEIN EVA-1"/>
    <property type="match status" value="1"/>
</dbReference>
<protein>
    <recommendedName>
        <fullName evidence="5">SUEL-type lectin domain-containing protein</fullName>
    </recommendedName>
</protein>
<dbReference type="RefSeq" id="XP_009011997.1">
    <property type="nucleotide sequence ID" value="XM_009013749.1"/>
</dbReference>